<proteinExistence type="predicted"/>
<accession>A0AAD8H0Q7</accession>
<gene>
    <name evidence="1" type="ORF">POM88_043249</name>
</gene>
<evidence type="ECO:0000313" key="2">
    <source>
        <dbReference type="Proteomes" id="UP001237642"/>
    </source>
</evidence>
<keyword evidence="2" id="KW-1185">Reference proteome</keyword>
<dbReference type="Proteomes" id="UP001237642">
    <property type="component" value="Unassembled WGS sequence"/>
</dbReference>
<dbReference type="AlphaFoldDB" id="A0AAD8H0Q7"/>
<reference evidence="1" key="2">
    <citation type="submission" date="2023-05" db="EMBL/GenBank/DDBJ databases">
        <authorList>
            <person name="Schelkunov M.I."/>
        </authorList>
    </citation>
    <scope>NUCLEOTIDE SEQUENCE</scope>
    <source>
        <strain evidence="1">Hsosn_3</strain>
        <tissue evidence="1">Leaf</tissue>
    </source>
</reference>
<protein>
    <submittedName>
        <fullName evidence="1">Uncharacterized protein</fullName>
    </submittedName>
</protein>
<dbReference type="EMBL" id="JAUIZM010000010">
    <property type="protein sequence ID" value="KAK1358775.1"/>
    <property type="molecule type" value="Genomic_DNA"/>
</dbReference>
<evidence type="ECO:0000313" key="1">
    <source>
        <dbReference type="EMBL" id="KAK1358775.1"/>
    </source>
</evidence>
<comment type="caution">
    <text evidence="1">The sequence shown here is derived from an EMBL/GenBank/DDBJ whole genome shotgun (WGS) entry which is preliminary data.</text>
</comment>
<name>A0AAD8H0Q7_9APIA</name>
<sequence length="156" mass="18050">MYLLNPTTLESKQLPVLPSMRSKNKNIIAYMFGFGYDSLSDDYAVVSISYWPCNSIKVARVYIYMLKKNYWDKVGQPERRWCWNVRGRTSSLNLVEMDNGQSFLVVSNAEEAQLYNCIKVSISQSITGMVYVESLVSPNNKEAHQKKKRRRSNTTK</sequence>
<reference evidence="1" key="1">
    <citation type="submission" date="2023-02" db="EMBL/GenBank/DDBJ databases">
        <title>Genome of toxic invasive species Heracleum sosnowskyi carries increased number of genes despite the absence of recent whole-genome duplications.</title>
        <authorList>
            <person name="Schelkunov M."/>
            <person name="Shtratnikova V."/>
            <person name="Makarenko M."/>
            <person name="Klepikova A."/>
            <person name="Omelchenko D."/>
            <person name="Novikova G."/>
            <person name="Obukhova E."/>
            <person name="Bogdanov V."/>
            <person name="Penin A."/>
            <person name="Logacheva M."/>
        </authorList>
    </citation>
    <scope>NUCLEOTIDE SEQUENCE</scope>
    <source>
        <strain evidence="1">Hsosn_3</strain>
        <tissue evidence="1">Leaf</tissue>
    </source>
</reference>
<organism evidence="1 2">
    <name type="scientific">Heracleum sosnowskyi</name>
    <dbReference type="NCBI Taxonomy" id="360622"/>
    <lineage>
        <taxon>Eukaryota</taxon>
        <taxon>Viridiplantae</taxon>
        <taxon>Streptophyta</taxon>
        <taxon>Embryophyta</taxon>
        <taxon>Tracheophyta</taxon>
        <taxon>Spermatophyta</taxon>
        <taxon>Magnoliopsida</taxon>
        <taxon>eudicotyledons</taxon>
        <taxon>Gunneridae</taxon>
        <taxon>Pentapetalae</taxon>
        <taxon>asterids</taxon>
        <taxon>campanulids</taxon>
        <taxon>Apiales</taxon>
        <taxon>Apiaceae</taxon>
        <taxon>Apioideae</taxon>
        <taxon>apioid superclade</taxon>
        <taxon>Tordylieae</taxon>
        <taxon>Tordyliinae</taxon>
        <taxon>Heracleum</taxon>
    </lineage>
</organism>